<protein>
    <submittedName>
        <fullName evidence="4">Uncharacterized protein</fullName>
    </submittedName>
</protein>
<dbReference type="Gene3D" id="3.40.1110.10">
    <property type="entry name" value="Calcium-transporting ATPase, cytoplasmic domain N"/>
    <property type="match status" value="1"/>
</dbReference>
<keyword evidence="2" id="KW-0472">Membrane</keyword>
<dbReference type="InterPro" id="IPR036412">
    <property type="entry name" value="HAD-like_sf"/>
</dbReference>
<gene>
    <name evidence="4" type="ORF">EGYM00163_LOCUS41985</name>
</gene>
<dbReference type="GO" id="GO:1990573">
    <property type="term" value="P:potassium ion import across plasma membrane"/>
    <property type="evidence" value="ECO:0007669"/>
    <property type="project" value="TreeGrafter"/>
</dbReference>
<evidence type="ECO:0000256" key="2">
    <source>
        <dbReference type="ARBA" id="ARBA00022475"/>
    </source>
</evidence>
<reference evidence="4" key="1">
    <citation type="submission" date="2021-01" db="EMBL/GenBank/DDBJ databases">
        <authorList>
            <person name="Corre E."/>
            <person name="Pelletier E."/>
            <person name="Niang G."/>
            <person name="Scheremetjew M."/>
            <person name="Finn R."/>
            <person name="Kale V."/>
            <person name="Holt S."/>
            <person name="Cochrane G."/>
            <person name="Meng A."/>
            <person name="Brown T."/>
            <person name="Cohen L."/>
        </authorList>
    </citation>
    <scope>NUCLEOTIDE SEQUENCE</scope>
    <source>
        <strain evidence="4">CCMP1594</strain>
    </source>
</reference>
<comment type="subcellular location">
    <subcellularLocation>
        <location evidence="1">Cell membrane</location>
        <topology evidence="1">Multi-pass membrane protein</topology>
    </subcellularLocation>
</comment>
<keyword evidence="2" id="KW-1003">Cell membrane</keyword>
<dbReference type="GO" id="GO:0005391">
    <property type="term" value="F:P-type sodium:potassium-exchanging transporter activity"/>
    <property type="evidence" value="ECO:0007669"/>
    <property type="project" value="TreeGrafter"/>
</dbReference>
<dbReference type="GO" id="GO:0030007">
    <property type="term" value="P:intracellular potassium ion homeostasis"/>
    <property type="evidence" value="ECO:0007669"/>
    <property type="project" value="TreeGrafter"/>
</dbReference>
<proteinExistence type="predicted"/>
<feature type="region of interest" description="Disordered" evidence="3">
    <location>
        <begin position="419"/>
        <end position="462"/>
    </location>
</feature>
<dbReference type="AlphaFoldDB" id="A0A7S4GAN0"/>
<name>A0A7S4GAN0_9EUGL</name>
<evidence type="ECO:0000256" key="3">
    <source>
        <dbReference type="SAM" id="MobiDB-lite"/>
    </source>
</evidence>
<dbReference type="PANTHER" id="PTHR43294:SF21">
    <property type="entry name" value="CATION TRANSPORTING ATPASE"/>
    <property type="match status" value="1"/>
</dbReference>
<dbReference type="InterPro" id="IPR023299">
    <property type="entry name" value="ATPase_P-typ_cyto_dom_N"/>
</dbReference>
<dbReference type="GO" id="GO:1902600">
    <property type="term" value="P:proton transmembrane transport"/>
    <property type="evidence" value="ECO:0007669"/>
    <property type="project" value="TreeGrafter"/>
</dbReference>
<dbReference type="EMBL" id="HBJA01121988">
    <property type="protein sequence ID" value="CAE0830704.1"/>
    <property type="molecule type" value="Transcribed_RNA"/>
</dbReference>
<sequence length="462" mass="51232">MSLASHYAVSPRKFSASQNCNRSNAGSQPISPAPNVRPISPQPRSDTPVPQSTSPYPRTASPARFSMMSQRSYCPSLSNCSIAEDEGADVWRNRYHLLAEIPFDLEKCWAMQIFEEIPTGKRFVLVKGQFEHVWAVCSRIRHSTAETDRGREVKIDLETEKGFQATADVMERRGMKVVGVAMRYIESLTEVLAEYKPFCFVGMVGLEEAVRPNAIPYLRRLQRMNVLIVMFTNESLGAADQFCKAVGLLAAPLEELSAEQVTEFMQSLRPSELRSRVNGFVISGREVESKTAAEWDEMLTTAHTLIFARCSAKQRAKAVQALQHAGHLVCMCATDDNNILALEAADTSLAHGLTCSDHVMDICSGLVEDGDICSAIYALEFARRTKTMQYPRPSSASNRSNTPWKELLADQHATLSKANEDYKKYQRSVTPTATPARSHTPHSPKTPSPYGRNAASHSRAPL</sequence>
<dbReference type="SUPFAM" id="SSF81660">
    <property type="entry name" value="Metal cation-transporting ATPase, ATP-binding domain N"/>
    <property type="match status" value="1"/>
</dbReference>
<dbReference type="InterPro" id="IPR023214">
    <property type="entry name" value="HAD_sf"/>
</dbReference>
<evidence type="ECO:0000313" key="4">
    <source>
        <dbReference type="EMBL" id="CAE0830704.1"/>
    </source>
</evidence>
<dbReference type="InterPro" id="IPR050510">
    <property type="entry name" value="Cation_transp_ATPase_P-type"/>
</dbReference>
<dbReference type="GO" id="GO:0000166">
    <property type="term" value="F:nucleotide binding"/>
    <property type="evidence" value="ECO:0007669"/>
    <property type="project" value="InterPro"/>
</dbReference>
<evidence type="ECO:0000256" key="1">
    <source>
        <dbReference type="ARBA" id="ARBA00004651"/>
    </source>
</evidence>
<dbReference type="PANTHER" id="PTHR43294">
    <property type="entry name" value="SODIUM/POTASSIUM-TRANSPORTING ATPASE SUBUNIT ALPHA"/>
    <property type="match status" value="1"/>
</dbReference>
<dbReference type="GO" id="GO:0036376">
    <property type="term" value="P:sodium ion export across plasma membrane"/>
    <property type="evidence" value="ECO:0007669"/>
    <property type="project" value="TreeGrafter"/>
</dbReference>
<dbReference type="Pfam" id="PF13246">
    <property type="entry name" value="Cation_ATPase"/>
    <property type="match status" value="1"/>
</dbReference>
<dbReference type="SUPFAM" id="SSF56784">
    <property type="entry name" value="HAD-like"/>
    <property type="match status" value="1"/>
</dbReference>
<dbReference type="GO" id="GO:0006883">
    <property type="term" value="P:intracellular sodium ion homeostasis"/>
    <property type="evidence" value="ECO:0007669"/>
    <property type="project" value="TreeGrafter"/>
</dbReference>
<organism evidence="4">
    <name type="scientific">Eutreptiella gymnastica</name>
    <dbReference type="NCBI Taxonomy" id="73025"/>
    <lineage>
        <taxon>Eukaryota</taxon>
        <taxon>Discoba</taxon>
        <taxon>Euglenozoa</taxon>
        <taxon>Euglenida</taxon>
        <taxon>Spirocuta</taxon>
        <taxon>Euglenophyceae</taxon>
        <taxon>Eutreptiales</taxon>
        <taxon>Eutreptiaceae</taxon>
        <taxon>Eutreptiella</taxon>
    </lineage>
</organism>
<dbReference type="GO" id="GO:0005886">
    <property type="term" value="C:plasma membrane"/>
    <property type="evidence" value="ECO:0007669"/>
    <property type="project" value="UniProtKB-SubCell"/>
</dbReference>
<feature type="compositionally biased region" description="Polar residues" evidence="3">
    <location>
        <begin position="42"/>
        <end position="56"/>
    </location>
</feature>
<feature type="region of interest" description="Disordered" evidence="3">
    <location>
        <begin position="1"/>
        <end position="61"/>
    </location>
</feature>
<feature type="compositionally biased region" description="Polar residues" evidence="3">
    <location>
        <begin position="15"/>
        <end position="30"/>
    </location>
</feature>
<accession>A0A7S4GAN0</accession>
<dbReference type="Gene3D" id="3.40.50.1000">
    <property type="entry name" value="HAD superfamily/HAD-like"/>
    <property type="match status" value="1"/>
</dbReference>
<feature type="compositionally biased region" description="Polar residues" evidence="3">
    <location>
        <begin position="427"/>
        <end position="437"/>
    </location>
</feature>